<evidence type="ECO:0000313" key="8">
    <source>
        <dbReference type="EMBL" id="OZG53981.1"/>
    </source>
</evidence>
<feature type="transmembrane region" description="Helical" evidence="6">
    <location>
        <begin position="131"/>
        <end position="150"/>
    </location>
</feature>
<organism evidence="8 9">
    <name type="scientific">Pseudoscardovia suis</name>
    <dbReference type="NCBI Taxonomy" id="987063"/>
    <lineage>
        <taxon>Bacteria</taxon>
        <taxon>Bacillati</taxon>
        <taxon>Actinomycetota</taxon>
        <taxon>Actinomycetes</taxon>
        <taxon>Bifidobacteriales</taxon>
        <taxon>Bifidobacteriaceae</taxon>
        <taxon>Pseudoscardovia</taxon>
    </lineage>
</organism>
<comment type="caution">
    <text evidence="8">The sequence shown here is derived from an EMBL/GenBank/DDBJ whole genome shotgun (WGS) entry which is preliminary data.</text>
</comment>
<dbReference type="AlphaFoldDB" id="A0A261F4F9"/>
<keyword evidence="2 6" id="KW-0812">Transmembrane</keyword>
<sequence>MTDSGSSVPEDAVSGNSQPNYGQVSDWQAQQAGYQQTPYTSSGYSQQYGQTYASSDSSQTGYSQSGSGQQGYSNGYGQSGYADTSYSQQTYAQQPYADAQSGYGYFSQGYYQQGYYQAPVSATPLSDKSKVAAGVLGILLPGLGAHNFYLGNTGKAVLQLVLSIVTFGVASIWGFIEGILILSSSTGSKWHQDASGRELQD</sequence>
<protein>
    <submittedName>
        <fullName evidence="8">TM2 domain-containing protein</fullName>
    </submittedName>
</protein>
<proteinExistence type="predicted"/>
<evidence type="ECO:0000313" key="9">
    <source>
        <dbReference type="Proteomes" id="UP000216454"/>
    </source>
</evidence>
<dbReference type="InterPro" id="IPR007829">
    <property type="entry name" value="TM2"/>
</dbReference>
<dbReference type="Proteomes" id="UP000216454">
    <property type="component" value="Unassembled WGS sequence"/>
</dbReference>
<keyword evidence="3 6" id="KW-1133">Transmembrane helix</keyword>
<reference evidence="8 9" key="1">
    <citation type="journal article" date="2017" name="BMC Genomics">
        <title>Comparative genomic and phylogenomic analyses of the Bifidobacteriaceae family.</title>
        <authorList>
            <person name="Lugli G.A."/>
            <person name="Milani C."/>
            <person name="Turroni F."/>
            <person name="Duranti S."/>
            <person name="Mancabelli L."/>
            <person name="Mangifesta M."/>
            <person name="Ferrario C."/>
            <person name="Modesto M."/>
            <person name="Mattarelli P."/>
            <person name="Jiri K."/>
            <person name="van Sinderen D."/>
            <person name="Ventura M."/>
        </authorList>
    </citation>
    <scope>NUCLEOTIDE SEQUENCE [LARGE SCALE GENOMIC DNA]</scope>
    <source>
        <strain evidence="8 9">DSM 24744</strain>
    </source>
</reference>
<dbReference type="EMBL" id="MWWQ01000001">
    <property type="protein sequence ID" value="OZG53981.1"/>
    <property type="molecule type" value="Genomic_DNA"/>
</dbReference>
<feature type="compositionally biased region" description="Polar residues" evidence="5">
    <location>
        <begin position="14"/>
        <end position="51"/>
    </location>
</feature>
<name>A0A261F4F9_9BIFI</name>
<keyword evidence="9" id="KW-1185">Reference proteome</keyword>
<keyword evidence="4 6" id="KW-0472">Membrane</keyword>
<evidence type="ECO:0000259" key="7">
    <source>
        <dbReference type="Pfam" id="PF05154"/>
    </source>
</evidence>
<feature type="compositionally biased region" description="Low complexity" evidence="5">
    <location>
        <begin position="52"/>
        <end position="74"/>
    </location>
</feature>
<evidence type="ECO:0000256" key="6">
    <source>
        <dbReference type="SAM" id="Phobius"/>
    </source>
</evidence>
<dbReference type="GO" id="GO:0016020">
    <property type="term" value="C:membrane"/>
    <property type="evidence" value="ECO:0007669"/>
    <property type="project" value="UniProtKB-SubCell"/>
</dbReference>
<accession>A0A261F4F9</accession>
<feature type="region of interest" description="Disordered" evidence="5">
    <location>
        <begin position="1"/>
        <end position="74"/>
    </location>
</feature>
<evidence type="ECO:0000256" key="1">
    <source>
        <dbReference type="ARBA" id="ARBA00004141"/>
    </source>
</evidence>
<evidence type="ECO:0000256" key="3">
    <source>
        <dbReference type="ARBA" id="ARBA00022989"/>
    </source>
</evidence>
<evidence type="ECO:0000256" key="5">
    <source>
        <dbReference type="SAM" id="MobiDB-lite"/>
    </source>
</evidence>
<dbReference type="OrthoDB" id="2004788at2"/>
<dbReference type="Pfam" id="PF05154">
    <property type="entry name" value="TM2"/>
    <property type="match status" value="1"/>
</dbReference>
<feature type="transmembrane region" description="Helical" evidence="6">
    <location>
        <begin position="156"/>
        <end position="182"/>
    </location>
</feature>
<feature type="domain" description="TM2" evidence="7">
    <location>
        <begin position="127"/>
        <end position="179"/>
    </location>
</feature>
<dbReference type="RefSeq" id="WP_094690432.1">
    <property type="nucleotide sequence ID" value="NZ_MWWQ01000001.1"/>
</dbReference>
<gene>
    <name evidence="8" type="ORF">PSSU_0084</name>
</gene>
<evidence type="ECO:0000256" key="2">
    <source>
        <dbReference type="ARBA" id="ARBA00022692"/>
    </source>
</evidence>
<comment type="subcellular location">
    <subcellularLocation>
        <location evidence="1">Membrane</location>
        <topology evidence="1">Multi-pass membrane protein</topology>
    </subcellularLocation>
</comment>
<evidence type="ECO:0000256" key="4">
    <source>
        <dbReference type="ARBA" id="ARBA00023136"/>
    </source>
</evidence>